<dbReference type="EMBL" id="JBHTBF010000001">
    <property type="protein sequence ID" value="MFC7315629.1"/>
    <property type="molecule type" value="Genomic_DNA"/>
</dbReference>
<proteinExistence type="predicted"/>
<dbReference type="AlphaFoldDB" id="A0ABD6A4U9"/>
<feature type="domain" description="ChsH2 rubredoxin-like zinc ribbon" evidence="2">
    <location>
        <begin position="22"/>
        <end position="57"/>
    </location>
</feature>
<dbReference type="Pfam" id="PF01796">
    <property type="entry name" value="OB_ChsH2_C"/>
    <property type="match status" value="1"/>
</dbReference>
<accession>A0ABD6A4U9</accession>
<gene>
    <name evidence="3" type="ORF">ACFQPE_02305</name>
</gene>
<reference evidence="3 4" key="1">
    <citation type="journal article" date="2019" name="Int. J. Syst. Evol. Microbiol.">
        <title>The Global Catalogue of Microorganisms (GCM) 10K type strain sequencing project: providing services to taxonomists for standard genome sequencing and annotation.</title>
        <authorList>
            <consortium name="The Broad Institute Genomics Platform"/>
            <consortium name="The Broad Institute Genome Sequencing Center for Infectious Disease"/>
            <person name="Wu L."/>
            <person name="Ma J."/>
        </authorList>
    </citation>
    <scope>NUCLEOTIDE SEQUENCE [LARGE SCALE GENOMIC DNA]</scope>
    <source>
        <strain evidence="3 4">PSR21</strain>
    </source>
</reference>
<dbReference type="RefSeq" id="WP_276305031.1">
    <property type="nucleotide sequence ID" value="NZ_CP119992.1"/>
</dbReference>
<dbReference type="InterPro" id="IPR002878">
    <property type="entry name" value="ChsH2_C"/>
</dbReference>
<dbReference type="InterPro" id="IPR012340">
    <property type="entry name" value="NA-bd_OB-fold"/>
</dbReference>
<dbReference type="Pfam" id="PF12172">
    <property type="entry name" value="zf-ChsH2"/>
    <property type="match status" value="1"/>
</dbReference>
<organism evidence="3 4">
    <name type="scientific">Halomarina halobia</name>
    <dbReference type="NCBI Taxonomy" id="3033386"/>
    <lineage>
        <taxon>Archaea</taxon>
        <taxon>Methanobacteriati</taxon>
        <taxon>Methanobacteriota</taxon>
        <taxon>Stenosarchaea group</taxon>
        <taxon>Halobacteria</taxon>
        <taxon>Halobacteriales</taxon>
        <taxon>Natronomonadaceae</taxon>
        <taxon>Halomarina</taxon>
    </lineage>
</organism>
<evidence type="ECO:0000313" key="4">
    <source>
        <dbReference type="Proteomes" id="UP001596547"/>
    </source>
</evidence>
<dbReference type="PANTHER" id="PTHR34075">
    <property type="entry name" value="BLR3430 PROTEIN"/>
    <property type="match status" value="1"/>
</dbReference>
<keyword evidence="4" id="KW-1185">Reference proteome</keyword>
<name>A0ABD6A4U9_9EURY</name>
<sequence length="147" mass="15280">MTGPLAPDDLDADSPFTLPGFFAALADGRLLGATCEDCGTALVPPRPACYACGGRAVAVEEQPRSGTVVSHTEVRTPPPAFADLAPYTVAVVELDSGARLTGRVDAPYDAVGIGSRVELAVREPTDAERAAALSYEDGWPIHVFEPA</sequence>
<evidence type="ECO:0000259" key="1">
    <source>
        <dbReference type="Pfam" id="PF01796"/>
    </source>
</evidence>
<dbReference type="PANTHER" id="PTHR34075:SF5">
    <property type="entry name" value="BLR3430 PROTEIN"/>
    <property type="match status" value="1"/>
</dbReference>
<dbReference type="Gene3D" id="6.10.30.10">
    <property type="match status" value="1"/>
</dbReference>
<protein>
    <submittedName>
        <fullName evidence="3">Zn-ribbon domain-containing OB-fold protein</fullName>
    </submittedName>
</protein>
<dbReference type="GeneID" id="79314600"/>
<comment type="caution">
    <text evidence="3">The sequence shown here is derived from an EMBL/GenBank/DDBJ whole genome shotgun (WGS) entry which is preliminary data.</text>
</comment>
<dbReference type="InterPro" id="IPR022002">
    <property type="entry name" value="ChsH2_Znr"/>
</dbReference>
<dbReference type="SUPFAM" id="SSF50249">
    <property type="entry name" value="Nucleic acid-binding proteins"/>
    <property type="match status" value="1"/>
</dbReference>
<evidence type="ECO:0000259" key="2">
    <source>
        <dbReference type="Pfam" id="PF12172"/>
    </source>
</evidence>
<evidence type="ECO:0000313" key="3">
    <source>
        <dbReference type="EMBL" id="MFC7315629.1"/>
    </source>
</evidence>
<dbReference type="InterPro" id="IPR052513">
    <property type="entry name" value="Thioester_dehydratase-like"/>
</dbReference>
<dbReference type="Proteomes" id="UP001596547">
    <property type="component" value="Unassembled WGS sequence"/>
</dbReference>
<feature type="domain" description="ChsH2 C-terminal OB-fold" evidence="1">
    <location>
        <begin position="61"/>
        <end position="121"/>
    </location>
</feature>